<evidence type="ECO:0000256" key="7">
    <source>
        <dbReference type="ARBA" id="ARBA00034617"/>
    </source>
</evidence>
<evidence type="ECO:0000256" key="9">
    <source>
        <dbReference type="ARBA" id="ARBA00048988"/>
    </source>
</evidence>
<evidence type="ECO:0000259" key="11">
    <source>
        <dbReference type="PROSITE" id="PS51198"/>
    </source>
</evidence>
<keyword evidence="13" id="KW-1185">Reference proteome</keyword>
<dbReference type="PANTHER" id="PTHR11070:SF45">
    <property type="entry name" value="DNA 3'-5' HELICASE"/>
    <property type="match status" value="1"/>
</dbReference>
<dbReference type="EC" id="5.6.2.4" evidence="8"/>
<dbReference type="Gene3D" id="1.10.10.160">
    <property type="match status" value="1"/>
</dbReference>
<keyword evidence="2 10" id="KW-0547">Nucleotide-binding</keyword>
<feature type="domain" description="UvrD-like helicase ATP-binding" evidence="11">
    <location>
        <begin position="6"/>
        <end position="303"/>
    </location>
</feature>
<keyword evidence="3 10" id="KW-0378">Hydrolase</keyword>
<dbReference type="GO" id="GO:0043138">
    <property type="term" value="F:3'-5' DNA helicase activity"/>
    <property type="evidence" value="ECO:0007669"/>
    <property type="project" value="UniProtKB-EC"/>
</dbReference>
<dbReference type="Proteomes" id="UP000326570">
    <property type="component" value="Unassembled WGS sequence"/>
</dbReference>
<evidence type="ECO:0000256" key="5">
    <source>
        <dbReference type="ARBA" id="ARBA00022840"/>
    </source>
</evidence>
<dbReference type="Pfam" id="PF13361">
    <property type="entry name" value="UvrD_C"/>
    <property type="match status" value="2"/>
</dbReference>
<dbReference type="CDD" id="cd18807">
    <property type="entry name" value="SF1_C_UvrD"/>
    <property type="match status" value="1"/>
</dbReference>
<dbReference type="Pfam" id="PF00580">
    <property type="entry name" value="UvrD-helicase"/>
    <property type="match status" value="1"/>
</dbReference>
<evidence type="ECO:0000256" key="10">
    <source>
        <dbReference type="PROSITE-ProRule" id="PRU00560"/>
    </source>
</evidence>
<dbReference type="InterPro" id="IPR027417">
    <property type="entry name" value="P-loop_NTPase"/>
</dbReference>
<gene>
    <name evidence="12" type="ORF">F0P94_11835</name>
</gene>
<dbReference type="RefSeq" id="WP_150904105.1">
    <property type="nucleotide sequence ID" value="NZ_VTWT01000006.1"/>
</dbReference>
<reference evidence="12 13" key="1">
    <citation type="submission" date="2019-09" db="EMBL/GenBank/DDBJ databases">
        <title>Genome sequence of Adhaeribacter sp. M2.</title>
        <authorList>
            <person name="Srinivasan S."/>
        </authorList>
    </citation>
    <scope>NUCLEOTIDE SEQUENCE [LARGE SCALE GENOMIC DNA]</scope>
    <source>
        <strain evidence="12 13">M2</strain>
    </source>
</reference>
<organism evidence="12 13">
    <name type="scientific">Adhaeribacter soli</name>
    <dbReference type="NCBI Taxonomy" id="2607655"/>
    <lineage>
        <taxon>Bacteria</taxon>
        <taxon>Pseudomonadati</taxon>
        <taxon>Bacteroidota</taxon>
        <taxon>Cytophagia</taxon>
        <taxon>Cytophagales</taxon>
        <taxon>Hymenobacteraceae</taxon>
        <taxon>Adhaeribacter</taxon>
    </lineage>
</organism>
<keyword evidence="5 10" id="KW-0067">ATP-binding</keyword>
<dbReference type="PANTHER" id="PTHR11070">
    <property type="entry name" value="UVRD / RECB / PCRA DNA HELICASE FAMILY MEMBER"/>
    <property type="match status" value="1"/>
</dbReference>
<comment type="caution">
    <text evidence="12">The sequence shown here is derived from an EMBL/GenBank/DDBJ whole genome shotgun (WGS) entry which is preliminary data.</text>
</comment>
<dbReference type="AlphaFoldDB" id="A0A5N1IXA0"/>
<dbReference type="GO" id="GO:0000725">
    <property type="term" value="P:recombinational repair"/>
    <property type="evidence" value="ECO:0007669"/>
    <property type="project" value="TreeGrafter"/>
</dbReference>
<comment type="catalytic activity">
    <reaction evidence="9">
        <text>ATP + H2O = ADP + phosphate + H(+)</text>
        <dbReference type="Rhea" id="RHEA:13065"/>
        <dbReference type="ChEBI" id="CHEBI:15377"/>
        <dbReference type="ChEBI" id="CHEBI:15378"/>
        <dbReference type="ChEBI" id="CHEBI:30616"/>
        <dbReference type="ChEBI" id="CHEBI:43474"/>
        <dbReference type="ChEBI" id="CHEBI:456216"/>
        <dbReference type="EC" id="5.6.2.4"/>
    </reaction>
</comment>
<evidence type="ECO:0000256" key="4">
    <source>
        <dbReference type="ARBA" id="ARBA00022806"/>
    </source>
</evidence>
<dbReference type="SUPFAM" id="SSF52540">
    <property type="entry name" value="P-loop containing nucleoside triphosphate hydrolases"/>
    <property type="match status" value="1"/>
</dbReference>
<name>A0A5N1IXA0_9BACT</name>
<evidence type="ECO:0000256" key="1">
    <source>
        <dbReference type="ARBA" id="ARBA00009922"/>
    </source>
</evidence>
<dbReference type="InterPro" id="IPR014016">
    <property type="entry name" value="UvrD-like_ATP-bd"/>
</dbReference>
<evidence type="ECO:0000256" key="6">
    <source>
        <dbReference type="ARBA" id="ARBA00023235"/>
    </source>
</evidence>
<feature type="binding site" evidence="10">
    <location>
        <begin position="27"/>
        <end position="34"/>
    </location>
    <ligand>
        <name>ATP</name>
        <dbReference type="ChEBI" id="CHEBI:30616"/>
    </ligand>
</feature>
<dbReference type="GO" id="GO:0003677">
    <property type="term" value="F:DNA binding"/>
    <property type="evidence" value="ECO:0007669"/>
    <property type="project" value="UniProtKB-KW"/>
</dbReference>
<keyword evidence="6" id="KW-0413">Isomerase</keyword>
<dbReference type="InterPro" id="IPR014017">
    <property type="entry name" value="DNA_helicase_UvrD-like_C"/>
</dbReference>
<comment type="similarity">
    <text evidence="1">Belongs to the helicase family. UvrD subfamily.</text>
</comment>
<dbReference type="Gene3D" id="3.40.50.300">
    <property type="entry name" value="P-loop containing nucleotide triphosphate hydrolases"/>
    <property type="match status" value="2"/>
</dbReference>
<keyword evidence="4 10" id="KW-0347">Helicase</keyword>
<dbReference type="InterPro" id="IPR000212">
    <property type="entry name" value="DNA_helicase_UvrD/REP"/>
</dbReference>
<dbReference type="InterPro" id="IPR013986">
    <property type="entry name" value="DExx_box_DNA_helicase_dom_sf"/>
</dbReference>
<evidence type="ECO:0000256" key="8">
    <source>
        <dbReference type="ARBA" id="ARBA00034808"/>
    </source>
</evidence>
<dbReference type="GO" id="GO:0016887">
    <property type="term" value="F:ATP hydrolysis activity"/>
    <property type="evidence" value="ECO:0007669"/>
    <property type="project" value="RHEA"/>
</dbReference>
<dbReference type="PROSITE" id="PS51198">
    <property type="entry name" value="UVRD_HELICASE_ATP_BIND"/>
    <property type="match status" value="1"/>
</dbReference>
<evidence type="ECO:0000256" key="3">
    <source>
        <dbReference type="ARBA" id="ARBA00022801"/>
    </source>
</evidence>
<sequence length="509" mass="57819">MLKAITLIGEQKRVLFLPPTEPIQIKGVAGSGKTTVALYRAKHLLDTQSNLFQAAKVAIFTYNKTLASYIMALRPYVGGGYQRDSDMLLETSPKGLNVEVTNFHRWAYHFLKANGYSNVTNTIKGDAQFNLINQVKSKVIPLGSSLSKKNIDFFVEEISWIKGKLFNNIQEYIDAKRTGRGSNDRVTKQDKELIWKIYQGYDSELDNLDMLDFDDYALFTIKAIDKNPRFVPPFTHLIIDEAQDLNKAQIIALSKLVSAETKSISLIADAAQRIYKSGFTWSEVGINVRGGRTIEFKKNYRSTVKIVEAAISLLEKEQDKDEFTKVETARKGDTKPVVGYFSNWQEQMNYLHTELANLKKLYKGIVILHRNRYGIREIEQFLNSKGHSVEVVFNNDVNYGSDAIKLCTLSSIKGLEFEAVFILDCNEGVIPYPNGFNEEDDEVHISTERRLLYTAMTRARERLYLLSSGDSTRYLAEISEKFVDVIGSKPKARLSAPLVYEEEPDDLPF</sequence>
<evidence type="ECO:0000256" key="2">
    <source>
        <dbReference type="ARBA" id="ARBA00022741"/>
    </source>
</evidence>
<dbReference type="GO" id="GO:0005524">
    <property type="term" value="F:ATP binding"/>
    <property type="evidence" value="ECO:0007669"/>
    <property type="project" value="UniProtKB-UniRule"/>
</dbReference>
<evidence type="ECO:0000313" key="13">
    <source>
        <dbReference type="Proteomes" id="UP000326570"/>
    </source>
</evidence>
<comment type="catalytic activity">
    <reaction evidence="7">
        <text>Couples ATP hydrolysis with the unwinding of duplex DNA by translocating in the 3'-5' direction.</text>
        <dbReference type="EC" id="5.6.2.4"/>
    </reaction>
</comment>
<evidence type="ECO:0000313" key="12">
    <source>
        <dbReference type="EMBL" id="KAA9332692.1"/>
    </source>
</evidence>
<dbReference type="EMBL" id="VTWT01000006">
    <property type="protein sequence ID" value="KAA9332692.1"/>
    <property type="molecule type" value="Genomic_DNA"/>
</dbReference>
<proteinExistence type="inferred from homology"/>
<accession>A0A5N1IXA0</accession>
<protein>
    <recommendedName>
        <fullName evidence="8">DNA 3'-5' helicase</fullName>
        <ecNumber evidence="8">5.6.2.4</ecNumber>
    </recommendedName>
</protein>